<keyword evidence="4 8" id="KW-0812">Transmembrane</keyword>
<sequence>MMTLDKTIQEKKEMSISKWISDKICSYCNVDKKNYQKMKYGIDIIYINISKTAVLIILSVILGIVKETLLLLSVFTCVRLSGFGYHSNNTIKCTVIGIIGFISSVYMAIMLKPINIIVGMVVYLICLIIFLRYAPIETMKRPIGNSRKKFFKKITVITATCLFIVAFCIGENVYRNIIIIGISLEAVMILPIMKIIIQ</sequence>
<keyword evidence="2" id="KW-0673">Quorum sensing</keyword>
<keyword evidence="7 8" id="KW-0472">Membrane</keyword>
<comment type="caution">
    <text evidence="9">The sequence shown here is derived from an EMBL/GenBank/DDBJ whole genome shotgun (WGS) entry which is preliminary data.</text>
</comment>
<dbReference type="GO" id="GO:0006508">
    <property type="term" value="P:proteolysis"/>
    <property type="evidence" value="ECO:0007669"/>
    <property type="project" value="UniProtKB-KW"/>
</dbReference>
<evidence type="ECO:0000256" key="2">
    <source>
        <dbReference type="ARBA" id="ARBA00022654"/>
    </source>
</evidence>
<evidence type="ECO:0000256" key="8">
    <source>
        <dbReference type="SAM" id="Phobius"/>
    </source>
</evidence>
<keyword evidence="6 8" id="KW-1133">Transmembrane helix</keyword>
<feature type="transmembrane region" description="Helical" evidence="8">
    <location>
        <begin position="178"/>
        <end position="197"/>
    </location>
</feature>
<feature type="transmembrane region" description="Helical" evidence="8">
    <location>
        <begin position="116"/>
        <end position="134"/>
    </location>
</feature>
<name>A0AAE3E0R5_9FIRM</name>
<evidence type="ECO:0000256" key="4">
    <source>
        <dbReference type="ARBA" id="ARBA00022692"/>
    </source>
</evidence>
<evidence type="ECO:0000256" key="6">
    <source>
        <dbReference type="ARBA" id="ARBA00022989"/>
    </source>
</evidence>
<keyword evidence="10" id="KW-1185">Reference proteome</keyword>
<dbReference type="GO" id="GO:0016020">
    <property type="term" value="C:membrane"/>
    <property type="evidence" value="ECO:0007669"/>
    <property type="project" value="InterPro"/>
</dbReference>
<dbReference type="AlphaFoldDB" id="A0AAE3E0R5"/>
<dbReference type="EMBL" id="JAJEQM010000029">
    <property type="protein sequence ID" value="MCC2211835.1"/>
    <property type="molecule type" value="Genomic_DNA"/>
</dbReference>
<dbReference type="GO" id="GO:0009372">
    <property type="term" value="P:quorum sensing"/>
    <property type="evidence" value="ECO:0007669"/>
    <property type="project" value="UniProtKB-KW"/>
</dbReference>
<keyword evidence="3" id="KW-0645">Protease</keyword>
<dbReference type="GO" id="GO:0008233">
    <property type="term" value="F:peptidase activity"/>
    <property type="evidence" value="ECO:0007669"/>
    <property type="project" value="UniProtKB-KW"/>
</dbReference>
<reference evidence="9 10" key="1">
    <citation type="submission" date="2021-10" db="EMBL/GenBank/DDBJ databases">
        <title>Anaerobic single-cell dispensing facilitates the cultivation of human gut bacteria.</title>
        <authorList>
            <person name="Afrizal A."/>
        </authorList>
    </citation>
    <scope>NUCLEOTIDE SEQUENCE [LARGE SCALE GENOMIC DNA]</scope>
    <source>
        <strain evidence="9 10">CLA-AA-H232</strain>
    </source>
</reference>
<dbReference type="Proteomes" id="UP001198242">
    <property type="component" value="Unassembled WGS sequence"/>
</dbReference>
<evidence type="ECO:0000256" key="3">
    <source>
        <dbReference type="ARBA" id="ARBA00022670"/>
    </source>
</evidence>
<feature type="transmembrane region" description="Helical" evidence="8">
    <location>
        <begin position="93"/>
        <end position="110"/>
    </location>
</feature>
<feature type="transmembrane region" description="Helical" evidence="8">
    <location>
        <begin position="154"/>
        <end position="172"/>
    </location>
</feature>
<dbReference type="SMART" id="SM00793">
    <property type="entry name" value="AgrB"/>
    <property type="match status" value="1"/>
</dbReference>
<dbReference type="Pfam" id="PF04647">
    <property type="entry name" value="AgrB"/>
    <property type="match status" value="1"/>
</dbReference>
<organism evidence="9 10">
    <name type="scientific">Hominilimicola fabiformis</name>
    <dbReference type="NCBI Taxonomy" id="2885356"/>
    <lineage>
        <taxon>Bacteria</taxon>
        <taxon>Bacillati</taxon>
        <taxon>Bacillota</taxon>
        <taxon>Clostridia</taxon>
        <taxon>Eubacteriales</taxon>
        <taxon>Oscillospiraceae</taxon>
        <taxon>Hominilimicola</taxon>
    </lineage>
</organism>
<gene>
    <name evidence="9" type="ORF">LKE05_13700</name>
</gene>
<evidence type="ECO:0000256" key="5">
    <source>
        <dbReference type="ARBA" id="ARBA00022801"/>
    </source>
</evidence>
<keyword evidence="5" id="KW-0378">Hydrolase</keyword>
<evidence type="ECO:0000256" key="7">
    <source>
        <dbReference type="ARBA" id="ARBA00023136"/>
    </source>
</evidence>
<protein>
    <submittedName>
        <fullName evidence="9">Accessory gene regulator B family protein</fullName>
    </submittedName>
</protein>
<feature type="transmembrane region" description="Helical" evidence="8">
    <location>
        <begin position="40"/>
        <end position="62"/>
    </location>
</feature>
<accession>A0AAE3E0R5</accession>
<feature type="transmembrane region" description="Helical" evidence="8">
    <location>
        <begin position="68"/>
        <end position="86"/>
    </location>
</feature>
<evidence type="ECO:0000313" key="9">
    <source>
        <dbReference type="EMBL" id="MCC2211835.1"/>
    </source>
</evidence>
<dbReference type="InterPro" id="IPR006741">
    <property type="entry name" value="AgrB"/>
</dbReference>
<evidence type="ECO:0000313" key="10">
    <source>
        <dbReference type="Proteomes" id="UP001198242"/>
    </source>
</evidence>
<proteinExistence type="predicted"/>
<keyword evidence="1" id="KW-1003">Cell membrane</keyword>
<evidence type="ECO:0000256" key="1">
    <source>
        <dbReference type="ARBA" id="ARBA00022475"/>
    </source>
</evidence>